<feature type="transmembrane region" description="Helical" evidence="1">
    <location>
        <begin position="173"/>
        <end position="200"/>
    </location>
</feature>
<feature type="transmembrane region" description="Helical" evidence="1">
    <location>
        <begin position="117"/>
        <end position="137"/>
    </location>
</feature>
<protein>
    <recommendedName>
        <fullName evidence="4">Glycosyltransferase RgtA/B/C/D-like domain-containing protein</fullName>
    </recommendedName>
</protein>
<reference evidence="2 3" key="1">
    <citation type="submission" date="2015-07" db="EMBL/GenBank/DDBJ databases">
        <title>Draft genome of Bellilinea caldifistulae DSM 17877.</title>
        <authorList>
            <person name="Hemp J."/>
            <person name="Ward L.M."/>
            <person name="Pace L.A."/>
            <person name="Fischer W.W."/>
        </authorList>
    </citation>
    <scope>NUCLEOTIDE SEQUENCE [LARGE SCALE GENOMIC DNA]</scope>
    <source>
        <strain evidence="2 3">GOMI-1</strain>
    </source>
</reference>
<sequence>MKKNTLLDLLPLFLYLLLALTLFWQALNNTGGQIGYPVDDAFIHMAIARHFAEDGHWSVDLSPFTSASSSPLWTLLLGVIFRLGGVRDWAALLLSLLAGAAALLMAQRLLANSGRRLVQVVLVILVLLFTPLPVLALTGMEHALHALLSAAVLWSASELLAAPERSNRPGWGLLALCALLPVTRYEGLFLLFWVGLALLWQKRLRAAVTLAAAGASLMTLYGLISLANGWAFFPNSVLVKSVVDVSSAAGLAQFLTQGIYNLLDTPALFGLIVAVLLAFGLGEGLGLLNSPQRWRVGLFVGMFSLHLQLARVGWFFRYEAYLVFTGSLLLMELLGVLLKWLQSRPQERFTPLNAAALMLTLLLLLPLAYRGGNAFSAYPLAVRNIHEQQVQMARFVSRFYNGQRIVANDIGAISYYADIHLIDILGLANRQTGRWWQEGSWNFANVDDLAQSEGAALAILYPEWFDLYSKPAGWVEVGRWRIADNIVCTSDTVAFYALRPAQVNEIRQNLRDFSPELPETVQQQVIAP</sequence>
<feature type="transmembrane region" description="Helical" evidence="1">
    <location>
        <begin position="350"/>
        <end position="369"/>
    </location>
</feature>
<keyword evidence="1" id="KW-0812">Transmembrane</keyword>
<evidence type="ECO:0008006" key="4">
    <source>
        <dbReference type="Google" id="ProtNLM"/>
    </source>
</evidence>
<accession>A0A0P6XSM8</accession>
<evidence type="ECO:0000313" key="3">
    <source>
        <dbReference type="Proteomes" id="UP000050514"/>
    </source>
</evidence>
<dbReference type="EMBL" id="LGHJ01000006">
    <property type="protein sequence ID" value="KPL78153.1"/>
    <property type="molecule type" value="Genomic_DNA"/>
</dbReference>
<feature type="transmembrane region" description="Helical" evidence="1">
    <location>
        <begin position="296"/>
        <end position="314"/>
    </location>
</feature>
<dbReference type="STRING" id="360411.AC812_01660"/>
<name>A0A0P6XSM8_9CHLR</name>
<feature type="transmembrane region" description="Helical" evidence="1">
    <location>
        <begin position="320"/>
        <end position="338"/>
    </location>
</feature>
<dbReference type="RefSeq" id="WP_061913111.1">
    <property type="nucleotide sequence ID" value="NZ_DF967971.1"/>
</dbReference>
<keyword evidence="3" id="KW-1185">Reference proteome</keyword>
<feature type="transmembrane region" description="Helical" evidence="1">
    <location>
        <begin position="267"/>
        <end position="289"/>
    </location>
</feature>
<evidence type="ECO:0000256" key="1">
    <source>
        <dbReference type="SAM" id="Phobius"/>
    </source>
</evidence>
<feature type="transmembrane region" description="Helical" evidence="1">
    <location>
        <begin position="206"/>
        <end position="230"/>
    </location>
</feature>
<comment type="caution">
    <text evidence="2">The sequence shown here is derived from an EMBL/GenBank/DDBJ whole genome shotgun (WGS) entry which is preliminary data.</text>
</comment>
<proteinExistence type="predicted"/>
<feature type="transmembrane region" description="Helical" evidence="1">
    <location>
        <begin position="7"/>
        <end position="27"/>
    </location>
</feature>
<dbReference type="Proteomes" id="UP000050514">
    <property type="component" value="Unassembled WGS sequence"/>
</dbReference>
<organism evidence="2 3">
    <name type="scientific">Bellilinea caldifistulae</name>
    <dbReference type="NCBI Taxonomy" id="360411"/>
    <lineage>
        <taxon>Bacteria</taxon>
        <taxon>Bacillati</taxon>
        <taxon>Chloroflexota</taxon>
        <taxon>Anaerolineae</taxon>
        <taxon>Anaerolineales</taxon>
        <taxon>Anaerolineaceae</taxon>
        <taxon>Bellilinea</taxon>
    </lineage>
</organism>
<keyword evidence="1" id="KW-0472">Membrane</keyword>
<keyword evidence="1" id="KW-1133">Transmembrane helix</keyword>
<feature type="transmembrane region" description="Helical" evidence="1">
    <location>
        <begin position="89"/>
        <end position="110"/>
    </location>
</feature>
<evidence type="ECO:0000313" key="2">
    <source>
        <dbReference type="EMBL" id="KPL78153.1"/>
    </source>
</evidence>
<dbReference type="OrthoDB" id="151278at2"/>
<dbReference type="AlphaFoldDB" id="A0A0P6XSM8"/>
<gene>
    <name evidence="2" type="ORF">AC812_01660</name>
</gene>